<evidence type="ECO:0000256" key="8">
    <source>
        <dbReference type="ARBA" id="ARBA00023163"/>
    </source>
</evidence>
<evidence type="ECO:0000256" key="10">
    <source>
        <dbReference type="SAM" id="MobiDB-lite"/>
    </source>
</evidence>
<dbReference type="SUPFAM" id="SSF47954">
    <property type="entry name" value="Cyclin-like"/>
    <property type="match status" value="2"/>
</dbReference>
<dbReference type="FunFam" id="1.10.472.10:FF:000066">
    <property type="entry name" value="Transcription factor IIIB subunit"/>
    <property type="match status" value="1"/>
</dbReference>
<dbReference type="InterPro" id="IPR000812">
    <property type="entry name" value="TFIIB"/>
</dbReference>
<dbReference type="EMBL" id="JAYMYR010000001">
    <property type="protein sequence ID" value="KAK7382576.1"/>
    <property type="molecule type" value="Genomic_DNA"/>
</dbReference>
<dbReference type="PANTHER" id="PTHR11618:SF4">
    <property type="entry name" value="TRANSCRIPTION FACTOR IIIB 90 KDA SUBUNIT"/>
    <property type="match status" value="1"/>
</dbReference>
<proteinExistence type="inferred from homology"/>
<evidence type="ECO:0000313" key="12">
    <source>
        <dbReference type="EMBL" id="KAK7382576.1"/>
    </source>
</evidence>
<dbReference type="GO" id="GO:0000126">
    <property type="term" value="C:transcription factor TFIIIB complex"/>
    <property type="evidence" value="ECO:0007669"/>
    <property type="project" value="TreeGrafter"/>
</dbReference>
<dbReference type="CDD" id="cd20553">
    <property type="entry name" value="CYCLIN_TFIIIB90_rpt1"/>
    <property type="match status" value="1"/>
</dbReference>
<evidence type="ECO:0000256" key="7">
    <source>
        <dbReference type="ARBA" id="ARBA00023159"/>
    </source>
</evidence>
<dbReference type="Pfam" id="PF04640">
    <property type="entry name" value="PLATZ"/>
    <property type="match status" value="1"/>
</dbReference>
<dbReference type="FunFam" id="1.10.472.10:FF:000007">
    <property type="entry name" value="Transcription factor IIIB 90 kDa subunit"/>
    <property type="match status" value="1"/>
</dbReference>
<evidence type="ECO:0000256" key="6">
    <source>
        <dbReference type="ARBA" id="ARBA00023015"/>
    </source>
</evidence>
<evidence type="ECO:0000259" key="11">
    <source>
        <dbReference type="SMART" id="SM00385"/>
    </source>
</evidence>
<feature type="region of interest" description="Disordered" evidence="10">
    <location>
        <begin position="694"/>
        <end position="727"/>
    </location>
</feature>
<feature type="compositionally biased region" description="Basic and acidic residues" evidence="10">
    <location>
        <begin position="694"/>
        <end position="706"/>
    </location>
</feature>
<keyword evidence="8" id="KW-0804">Transcription</keyword>
<accession>A0AAN9WZ49</accession>
<dbReference type="InterPro" id="IPR036915">
    <property type="entry name" value="Cyclin-like_sf"/>
</dbReference>
<keyword evidence="3" id="KW-0479">Metal-binding</keyword>
<dbReference type="InterPro" id="IPR013763">
    <property type="entry name" value="Cyclin-like_dom"/>
</dbReference>
<comment type="subcellular location">
    <subcellularLocation>
        <location evidence="1">Nucleus</location>
    </subcellularLocation>
</comment>
<evidence type="ECO:0000256" key="4">
    <source>
        <dbReference type="ARBA" id="ARBA00022771"/>
    </source>
</evidence>
<dbReference type="InterPro" id="IPR013150">
    <property type="entry name" value="TFIIB_cyclin"/>
</dbReference>
<dbReference type="GO" id="GO:0000995">
    <property type="term" value="F:RNA polymerase III general transcription initiation factor activity"/>
    <property type="evidence" value="ECO:0007669"/>
    <property type="project" value="TreeGrafter"/>
</dbReference>
<comment type="similarity">
    <text evidence="2">Belongs to the TFIIB family.</text>
</comment>
<feature type="domain" description="Cyclin-like" evidence="11">
    <location>
        <begin position="284"/>
        <end position="366"/>
    </location>
</feature>
<protein>
    <recommendedName>
        <fullName evidence="11">Cyclin-like domain-containing protein</fullName>
    </recommendedName>
</protein>
<comment type="caution">
    <text evidence="12">The sequence shown here is derived from an EMBL/GenBank/DDBJ whole genome shotgun (WGS) entry which is preliminary data.</text>
</comment>
<keyword evidence="7" id="KW-0010">Activator</keyword>
<dbReference type="Proteomes" id="UP001374584">
    <property type="component" value="Unassembled WGS sequence"/>
</dbReference>
<name>A0AAN9WZ49_PHACN</name>
<keyword evidence="5" id="KW-0862">Zinc</keyword>
<dbReference type="Pfam" id="PF07741">
    <property type="entry name" value="BRF1"/>
    <property type="match status" value="1"/>
</dbReference>
<dbReference type="GO" id="GO:0008270">
    <property type="term" value="F:zinc ion binding"/>
    <property type="evidence" value="ECO:0007669"/>
    <property type="project" value="UniProtKB-KW"/>
</dbReference>
<organism evidence="12 13">
    <name type="scientific">Phaseolus coccineus</name>
    <name type="common">Scarlet runner bean</name>
    <name type="synonym">Phaseolus multiflorus</name>
    <dbReference type="NCBI Taxonomy" id="3886"/>
    <lineage>
        <taxon>Eukaryota</taxon>
        <taxon>Viridiplantae</taxon>
        <taxon>Streptophyta</taxon>
        <taxon>Embryophyta</taxon>
        <taxon>Tracheophyta</taxon>
        <taxon>Spermatophyta</taxon>
        <taxon>Magnoliopsida</taxon>
        <taxon>eudicotyledons</taxon>
        <taxon>Gunneridae</taxon>
        <taxon>Pentapetalae</taxon>
        <taxon>rosids</taxon>
        <taxon>fabids</taxon>
        <taxon>Fabales</taxon>
        <taxon>Fabaceae</taxon>
        <taxon>Papilionoideae</taxon>
        <taxon>50 kb inversion clade</taxon>
        <taxon>NPAAA clade</taxon>
        <taxon>indigoferoid/millettioid clade</taxon>
        <taxon>Phaseoleae</taxon>
        <taxon>Phaseolus</taxon>
    </lineage>
</organism>
<dbReference type="Gene3D" id="1.20.5.650">
    <property type="entry name" value="Single helix bin"/>
    <property type="match status" value="1"/>
</dbReference>
<feature type="compositionally biased region" description="Acidic residues" evidence="10">
    <location>
        <begin position="779"/>
        <end position="795"/>
    </location>
</feature>
<dbReference type="Pfam" id="PF00382">
    <property type="entry name" value="TFIIB"/>
    <property type="match status" value="2"/>
</dbReference>
<feature type="region of interest" description="Disordered" evidence="10">
    <location>
        <begin position="753"/>
        <end position="826"/>
    </location>
</feature>
<keyword evidence="9" id="KW-0539">Nucleus</keyword>
<dbReference type="SMART" id="SM00385">
    <property type="entry name" value="CYCLIN"/>
    <property type="match status" value="2"/>
</dbReference>
<dbReference type="GO" id="GO:0070897">
    <property type="term" value="P:transcription preinitiation complex assembly"/>
    <property type="evidence" value="ECO:0007669"/>
    <property type="project" value="InterPro"/>
</dbReference>
<dbReference type="GO" id="GO:0001006">
    <property type="term" value="F:RNA polymerase III type 3 promoter sequence-specific DNA binding"/>
    <property type="evidence" value="ECO:0007669"/>
    <property type="project" value="TreeGrafter"/>
</dbReference>
<dbReference type="GO" id="GO:0017025">
    <property type="term" value="F:TBP-class protein binding"/>
    <property type="evidence" value="ECO:0007669"/>
    <property type="project" value="InterPro"/>
</dbReference>
<evidence type="ECO:0000256" key="2">
    <source>
        <dbReference type="ARBA" id="ARBA00010857"/>
    </source>
</evidence>
<feature type="compositionally biased region" description="Basic and acidic residues" evidence="10">
    <location>
        <begin position="753"/>
        <end position="771"/>
    </location>
</feature>
<feature type="compositionally biased region" description="Acidic residues" evidence="10">
    <location>
        <begin position="812"/>
        <end position="826"/>
    </location>
</feature>
<dbReference type="GO" id="GO:0005634">
    <property type="term" value="C:nucleus"/>
    <property type="evidence" value="ECO:0007669"/>
    <property type="project" value="UniProtKB-SubCell"/>
</dbReference>
<keyword evidence="13" id="KW-1185">Reference proteome</keyword>
<keyword evidence="4" id="KW-0863">Zinc-finger</keyword>
<dbReference type="PANTHER" id="PTHR11618">
    <property type="entry name" value="TRANSCRIPTION INITIATION FACTOR IIB-RELATED"/>
    <property type="match status" value="1"/>
</dbReference>
<evidence type="ECO:0000256" key="5">
    <source>
        <dbReference type="ARBA" id="ARBA00022833"/>
    </source>
</evidence>
<keyword evidence="6" id="KW-0805">Transcription regulation</keyword>
<evidence type="ECO:0000313" key="13">
    <source>
        <dbReference type="Proteomes" id="UP001374584"/>
    </source>
</evidence>
<reference evidence="12 13" key="1">
    <citation type="submission" date="2024-01" db="EMBL/GenBank/DDBJ databases">
        <title>The genomes of 5 underutilized Papilionoideae crops provide insights into root nodulation and disease resistanc.</title>
        <authorList>
            <person name="Jiang F."/>
        </authorList>
    </citation>
    <scope>NUCLEOTIDE SEQUENCE [LARGE SCALE GENOMIC DNA]</scope>
    <source>
        <strain evidence="12">JINMINGXINNONG_FW02</strain>
        <tissue evidence="12">Leaves</tissue>
    </source>
</reference>
<dbReference type="CDD" id="cd20554">
    <property type="entry name" value="CYCLIN_TFIIIB90_rpt2"/>
    <property type="match status" value="1"/>
</dbReference>
<dbReference type="AlphaFoldDB" id="A0AAN9WZ49"/>
<dbReference type="InterPro" id="IPR006734">
    <property type="entry name" value="PLATZ"/>
</dbReference>
<dbReference type="Gene3D" id="1.10.472.10">
    <property type="entry name" value="Cyclin-like"/>
    <property type="match status" value="2"/>
</dbReference>
<evidence type="ECO:0000256" key="1">
    <source>
        <dbReference type="ARBA" id="ARBA00004123"/>
    </source>
</evidence>
<feature type="domain" description="Cyclin-like" evidence="11">
    <location>
        <begin position="384"/>
        <end position="467"/>
    </location>
</feature>
<dbReference type="InterPro" id="IPR011665">
    <property type="entry name" value="BRF1_TBP-bd_dom"/>
</dbReference>
<dbReference type="PRINTS" id="PR00685">
    <property type="entry name" value="TIFACTORIIB"/>
</dbReference>
<evidence type="ECO:0000256" key="9">
    <source>
        <dbReference type="ARBA" id="ARBA00023242"/>
    </source>
</evidence>
<gene>
    <name evidence="12" type="ORF">VNO80_01486</name>
</gene>
<dbReference type="GO" id="GO:0097550">
    <property type="term" value="C:transcription preinitiation complex"/>
    <property type="evidence" value="ECO:0007669"/>
    <property type="project" value="TreeGrafter"/>
</dbReference>
<sequence length="826" mass="93207">MLHLERMHMRINIINFFIFLGTLRFPPHTHDICIPTANRRTSIKKPQNPFSICFSTEPPSAFAPPRNRFSARIKLCEEGKYIIQIKIVSYLQVRRYVYHDVVRLGDLKLLNCSNIQPYAISDDTKLIFLNQRPQSSNLGASIAEVAQDALVAEYDKKHKIGGLQAYAFMSLAAVSRLMRFGFCCGLYEDKGADAKFSYPRELLFVSTIMVYCSHCAKNVAGERLDDCFLCCGSCGRVLEDYFFAEEPTFVKNAAGQSKLSGNYVRTVQSEFSESRQRTLDRAYDEIKYLSMGLGVHDEHMADQALTFYKIALERNFTRGRKSEQVQAACLYIAFRHNNKPYLLIDFSIFLRIDVYVLGSVFLQLCEVLRLGEHPIVQKPVDPSLFIHRYTINLIKRGSKAVSDTALTIVASMKRDWMQTGRKPSGLCGAAIYISALAHGIKCSKPDILRIVHVCEATLTKRLVEFENTECSSLTVEELDTMAKEHEKNPTVMAEGELKGCISKDLLCEHKDSGASHFALGLCEACYKDFDKLSGGLGGGLDPPAFQRAEQERMKRALLKESVDEACDLANASNDQFKSHPEHLPACVPEGANVAHEAIKDGKYEYDDSFREDESETLSDIDDQDVDLYIHDEEGRHIKKILWEAANREYLEEQAAKEAIAAANKKAFEANFENCSEDLLAARELAASASEAVAKSRKEMKQRRANEAKNMGPAQSAAEAFGQMSNKKRQLQSLKSKVNFDRLGELFNELEKTDDLKKEKKARLDPPLDNHDNLQSFEDKNDDEMGSVDELEDDTGEMYQNGLSTDNIADAYYPEDDGYGYNDDDYY</sequence>
<evidence type="ECO:0000256" key="3">
    <source>
        <dbReference type="ARBA" id="ARBA00022723"/>
    </source>
</evidence>